<reference evidence="1" key="1">
    <citation type="submission" date="2015-05" db="UniProtKB">
        <authorList>
            <consortium name="EnsemblMetazoa"/>
        </authorList>
    </citation>
    <scope>IDENTIFICATION</scope>
</reference>
<organism evidence="1 2">
    <name type="scientific">Rhodnius prolixus</name>
    <name type="common">Triatomid bug</name>
    <dbReference type="NCBI Taxonomy" id="13249"/>
    <lineage>
        <taxon>Eukaryota</taxon>
        <taxon>Metazoa</taxon>
        <taxon>Ecdysozoa</taxon>
        <taxon>Arthropoda</taxon>
        <taxon>Hexapoda</taxon>
        <taxon>Insecta</taxon>
        <taxon>Pterygota</taxon>
        <taxon>Neoptera</taxon>
        <taxon>Paraneoptera</taxon>
        <taxon>Hemiptera</taxon>
        <taxon>Heteroptera</taxon>
        <taxon>Panheteroptera</taxon>
        <taxon>Cimicomorpha</taxon>
        <taxon>Reduviidae</taxon>
        <taxon>Triatominae</taxon>
        <taxon>Rhodnius</taxon>
    </lineage>
</organism>
<dbReference type="EnsemblMetazoa" id="RPRC015227-RA">
    <property type="protein sequence ID" value="RPRC015227-PA"/>
    <property type="gene ID" value="RPRC015227"/>
</dbReference>
<dbReference type="AlphaFoldDB" id="T1IG08"/>
<sequence>MSLPQNKSKKRQTNLRNVLVNSYKPFWPVISESDSFKINSMLKSCLSPVRINVPRAPWKLLRTLSRAERRTKNKELFNQQSPEVTEAYSKALKLRLI</sequence>
<protein>
    <submittedName>
        <fullName evidence="1">Uncharacterized protein</fullName>
    </submittedName>
</protein>
<dbReference type="EMBL" id="ACPB03011091">
    <property type="status" value="NOT_ANNOTATED_CDS"/>
    <property type="molecule type" value="Genomic_DNA"/>
</dbReference>
<accession>T1IG08</accession>
<dbReference type="HOGENOM" id="CLU_2349287_0_0_1"/>
<keyword evidence="2" id="KW-1185">Reference proteome</keyword>
<name>T1IG08_RHOPR</name>
<dbReference type="InParanoid" id="T1IG08"/>
<dbReference type="VEuPathDB" id="VectorBase:RPRC015227"/>
<evidence type="ECO:0000313" key="1">
    <source>
        <dbReference type="EnsemblMetazoa" id="RPRC015227-PA"/>
    </source>
</evidence>
<dbReference type="Proteomes" id="UP000015103">
    <property type="component" value="Unassembled WGS sequence"/>
</dbReference>
<evidence type="ECO:0000313" key="2">
    <source>
        <dbReference type="Proteomes" id="UP000015103"/>
    </source>
</evidence>
<proteinExistence type="predicted"/>